<reference evidence="1 2" key="1">
    <citation type="submission" date="2018-08" db="EMBL/GenBank/DDBJ databases">
        <title>A genome reference for cultivated species of the human gut microbiota.</title>
        <authorList>
            <person name="Zou Y."/>
            <person name="Xue W."/>
            <person name="Luo G."/>
        </authorList>
    </citation>
    <scope>NUCLEOTIDE SEQUENCE [LARGE SCALE GENOMIC DNA]</scope>
    <source>
        <strain evidence="1 2">AF16-14</strain>
    </source>
</reference>
<organism evidence="1 2">
    <name type="scientific">Odoribacter splanchnicus</name>
    <dbReference type="NCBI Taxonomy" id="28118"/>
    <lineage>
        <taxon>Bacteria</taxon>
        <taxon>Pseudomonadati</taxon>
        <taxon>Bacteroidota</taxon>
        <taxon>Bacteroidia</taxon>
        <taxon>Bacteroidales</taxon>
        <taxon>Odoribacteraceae</taxon>
        <taxon>Odoribacter</taxon>
    </lineage>
</organism>
<name>A0A412TTW0_9BACT</name>
<sequence length="101" mass="12230">MVDCKLLRMNRGDIGENYVAVHYDNDYTCRIFLYYYYSSRMTTVIAIQSLRNMAGIKRQKQNSTITEIQIVYRYRGKCRETDWEEKVLKWLLIIALLWLFD</sequence>
<accession>A0A412TTW0</accession>
<evidence type="ECO:0000313" key="1">
    <source>
        <dbReference type="EMBL" id="RGU57223.1"/>
    </source>
</evidence>
<dbReference type="EMBL" id="QRYC01000006">
    <property type="protein sequence ID" value="RGU57223.1"/>
    <property type="molecule type" value="Genomic_DNA"/>
</dbReference>
<evidence type="ECO:0000313" key="2">
    <source>
        <dbReference type="Proteomes" id="UP000284243"/>
    </source>
</evidence>
<dbReference type="AlphaFoldDB" id="A0A412TTW0"/>
<proteinExistence type="predicted"/>
<comment type="caution">
    <text evidence="1">The sequence shown here is derived from an EMBL/GenBank/DDBJ whole genome shotgun (WGS) entry which is preliminary data.</text>
</comment>
<protein>
    <submittedName>
        <fullName evidence="1">Uncharacterized protein</fullName>
    </submittedName>
</protein>
<gene>
    <name evidence="1" type="ORF">DWW57_06615</name>
</gene>
<dbReference type="Proteomes" id="UP000284243">
    <property type="component" value="Unassembled WGS sequence"/>
</dbReference>